<name>A0AAN8T5A5_SOLBU</name>
<proteinExistence type="predicted"/>
<dbReference type="Proteomes" id="UP001371456">
    <property type="component" value="Unassembled WGS sequence"/>
</dbReference>
<organism evidence="2 3">
    <name type="scientific">Solanum bulbocastanum</name>
    <name type="common">Wild potato</name>
    <dbReference type="NCBI Taxonomy" id="147425"/>
    <lineage>
        <taxon>Eukaryota</taxon>
        <taxon>Viridiplantae</taxon>
        <taxon>Streptophyta</taxon>
        <taxon>Embryophyta</taxon>
        <taxon>Tracheophyta</taxon>
        <taxon>Spermatophyta</taxon>
        <taxon>Magnoliopsida</taxon>
        <taxon>eudicotyledons</taxon>
        <taxon>Gunneridae</taxon>
        <taxon>Pentapetalae</taxon>
        <taxon>asterids</taxon>
        <taxon>lamiids</taxon>
        <taxon>Solanales</taxon>
        <taxon>Solanaceae</taxon>
        <taxon>Solanoideae</taxon>
        <taxon>Solaneae</taxon>
        <taxon>Solanum</taxon>
    </lineage>
</organism>
<dbReference type="PANTHER" id="PTHR45089">
    <property type="entry name" value="DNAJ HEAT SHOCK AMINO-TERMINAL DOMAIN PROTEIN-RELATED"/>
    <property type="match status" value="1"/>
</dbReference>
<protein>
    <recommendedName>
        <fullName evidence="1">DUF3444 domain-containing protein</fullName>
    </recommendedName>
</protein>
<dbReference type="AlphaFoldDB" id="A0AAN8T5A5"/>
<comment type="caution">
    <text evidence="2">The sequence shown here is derived from an EMBL/GenBank/DDBJ whole genome shotgun (WGS) entry which is preliminary data.</text>
</comment>
<dbReference type="Pfam" id="PF11926">
    <property type="entry name" value="DUF3444"/>
    <property type="match status" value="1"/>
</dbReference>
<dbReference type="InterPro" id="IPR024593">
    <property type="entry name" value="DUF3444"/>
</dbReference>
<gene>
    <name evidence="2" type="ORF">RDI58_022173</name>
</gene>
<dbReference type="PANTHER" id="PTHR45089:SF24">
    <property type="entry name" value="DNAJ HEAT SHOCK N-TERMINAL DOMAIN-CONTAINING PROTEIN"/>
    <property type="match status" value="1"/>
</dbReference>
<dbReference type="EMBL" id="JBANQN010000009">
    <property type="protein sequence ID" value="KAK6779989.1"/>
    <property type="molecule type" value="Genomic_DNA"/>
</dbReference>
<evidence type="ECO:0000313" key="2">
    <source>
        <dbReference type="EMBL" id="KAK6779989.1"/>
    </source>
</evidence>
<sequence length="80" mass="9314">MISHLVCPMNGNNYDVIKIFPLEGETLALFKDWDMNWCPNLRGDKKFNYEFVEVLSDHADAIGVHVAYFDKAKEFTCLFH</sequence>
<accession>A0AAN8T5A5</accession>
<keyword evidence="3" id="KW-1185">Reference proteome</keyword>
<evidence type="ECO:0000313" key="3">
    <source>
        <dbReference type="Proteomes" id="UP001371456"/>
    </source>
</evidence>
<feature type="domain" description="DUF3444" evidence="1">
    <location>
        <begin position="1"/>
        <end position="80"/>
    </location>
</feature>
<evidence type="ECO:0000259" key="1">
    <source>
        <dbReference type="Pfam" id="PF11926"/>
    </source>
</evidence>
<reference evidence="2 3" key="1">
    <citation type="submission" date="2024-02" db="EMBL/GenBank/DDBJ databases">
        <title>de novo genome assembly of Solanum bulbocastanum strain 11H21.</title>
        <authorList>
            <person name="Hosaka A.J."/>
        </authorList>
    </citation>
    <scope>NUCLEOTIDE SEQUENCE [LARGE SCALE GENOMIC DNA]</scope>
    <source>
        <tissue evidence="2">Young leaves</tissue>
    </source>
</reference>